<dbReference type="GO" id="GO:0009073">
    <property type="term" value="P:aromatic amino acid family biosynthetic process"/>
    <property type="evidence" value="ECO:0007669"/>
    <property type="project" value="UniProtKB-KW"/>
</dbReference>
<dbReference type="Gene3D" id="3.65.10.10">
    <property type="entry name" value="Enolpyruvate transferase domain"/>
    <property type="match status" value="2"/>
</dbReference>
<comment type="similarity">
    <text evidence="2 7">Belongs to the EPSP synthase family.</text>
</comment>
<comment type="subunit">
    <text evidence="7">Monomer.</text>
</comment>
<feature type="active site" description="Proton acceptor" evidence="7">
    <location>
        <position position="319"/>
    </location>
</feature>
<keyword evidence="7" id="KW-0963">Cytoplasm</keyword>
<reference evidence="9 10" key="1">
    <citation type="submission" date="2019-03" db="EMBL/GenBank/DDBJ databases">
        <title>Freshwater and sediment microbial communities from various areas in North America, analyzing microbe dynamics in response to fracking.</title>
        <authorList>
            <person name="Lamendella R."/>
        </authorList>
    </citation>
    <scope>NUCLEOTIDE SEQUENCE [LARGE SCALE GENOMIC DNA]</scope>
    <source>
        <strain evidence="9 10">18_TX</strain>
    </source>
</reference>
<feature type="binding site" evidence="7">
    <location>
        <position position="342"/>
    </location>
    <ligand>
        <name>3-phosphoshikimate</name>
        <dbReference type="ChEBI" id="CHEBI:145989"/>
    </ligand>
</feature>
<dbReference type="InterPro" id="IPR006264">
    <property type="entry name" value="EPSP_synthase"/>
</dbReference>
<keyword evidence="4 7" id="KW-0808">Transferase</keyword>
<feature type="binding site" evidence="7">
    <location>
        <position position="176"/>
    </location>
    <ligand>
        <name>phosphoenolpyruvate</name>
        <dbReference type="ChEBI" id="CHEBI:58702"/>
    </ligand>
</feature>
<dbReference type="PANTHER" id="PTHR21090">
    <property type="entry name" value="AROM/DEHYDROQUINATE SYNTHASE"/>
    <property type="match status" value="1"/>
</dbReference>
<comment type="caution">
    <text evidence="9">The sequence shown here is derived from an EMBL/GenBank/DDBJ whole genome shotgun (WGS) entry which is preliminary data.</text>
</comment>
<dbReference type="UniPathway" id="UPA00053">
    <property type="reaction ID" value="UER00089"/>
</dbReference>
<dbReference type="GO" id="GO:0009423">
    <property type="term" value="P:chorismate biosynthetic process"/>
    <property type="evidence" value="ECO:0007669"/>
    <property type="project" value="UniProtKB-UniRule"/>
</dbReference>
<dbReference type="HAMAP" id="MF_00210">
    <property type="entry name" value="EPSP_synth"/>
    <property type="match status" value="1"/>
</dbReference>
<evidence type="ECO:0000256" key="6">
    <source>
        <dbReference type="ARBA" id="ARBA00044633"/>
    </source>
</evidence>
<feature type="binding site" evidence="7">
    <location>
        <position position="176"/>
    </location>
    <ligand>
        <name>3-phosphoshikimate</name>
        <dbReference type="ChEBI" id="CHEBI:145989"/>
    </ligand>
</feature>
<feature type="binding site" evidence="7">
    <location>
        <position position="346"/>
    </location>
    <ligand>
        <name>3-phosphoshikimate</name>
        <dbReference type="ChEBI" id="CHEBI:145989"/>
    </ligand>
</feature>
<dbReference type="AlphaFoldDB" id="A0A4R6PS65"/>
<proteinExistence type="inferred from homology"/>
<evidence type="ECO:0000259" key="8">
    <source>
        <dbReference type="Pfam" id="PF00275"/>
    </source>
</evidence>
<dbReference type="NCBIfam" id="TIGR01356">
    <property type="entry name" value="aroA"/>
    <property type="match status" value="1"/>
</dbReference>
<dbReference type="Pfam" id="PF00275">
    <property type="entry name" value="EPSP_synthase"/>
    <property type="match status" value="1"/>
</dbReference>
<evidence type="ECO:0000256" key="1">
    <source>
        <dbReference type="ARBA" id="ARBA00004811"/>
    </source>
</evidence>
<dbReference type="PROSITE" id="PS00885">
    <property type="entry name" value="EPSP_SYNTHASE_2"/>
    <property type="match status" value="1"/>
</dbReference>
<protein>
    <recommendedName>
        <fullName evidence="7">3-phosphoshikimate 1-carboxyvinyltransferase</fullName>
        <ecNumber evidence="7">2.5.1.19</ecNumber>
    </recommendedName>
    <alternativeName>
        <fullName evidence="7">5-enolpyruvylshikimate-3-phosphate synthase</fullName>
        <shortName evidence="7">EPSP synthase</shortName>
        <shortName evidence="7">EPSPS</shortName>
    </alternativeName>
</protein>
<evidence type="ECO:0000256" key="3">
    <source>
        <dbReference type="ARBA" id="ARBA00022605"/>
    </source>
</evidence>
<dbReference type="GO" id="GO:0003866">
    <property type="term" value="F:3-phosphoshikimate 1-carboxyvinyltransferase activity"/>
    <property type="evidence" value="ECO:0007669"/>
    <property type="project" value="UniProtKB-UniRule"/>
</dbReference>
<comment type="function">
    <text evidence="7">Catalyzes the transfer of the enolpyruvyl moiety of phosphoenolpyruvate (PEP) to the 5-hydroxyl of shikimate-3-phosphate (S3P) to produce enolpyruvyl shikimate-3-phosphate and inorganic phosphate.</text>
</comment>
<dbReference type="InterPro" id="IPR013792">
    <property type="entry name" value="RNA3'P_cycl/enolpyr_Trfase_a/b"/>
</dbReference>
<feature type="binding site" evidence="7">
    <location>
        <position position="26"/>
    </location>
    <ligand>
        <name>3-phosphoshikimate</name>
        <dbReference type="ChEBI" id="CHEBI:145989"/>
    </ligand>
</feature>
<dbReference type="GO" id="GO:0005737">
    <property type="term" value="C:cytoplasm"/>
    <property type="evidence" value="ECO:0007669"/>
    <property type="project" value="UniProtKB-SubCell"/>
</dbReference>
<feature type="binding site" evidence="7">
    <location>
        <position position="350"/>
    </location>
    <ligand>
        <name>phosphoenolpyruvate</name>
        <dbReference type="ChEBI" id="CHEBI:58702"/>
    </ligand>
</feature>
<dbReference type="EMBL" id="SNXI01000001">
    <property type="protein sequence ID" value="TDP40794.1"/>
    <property type="molecule type" value="Genomic_DNA"/>
</dbReference>
<feature type="binding site" evidence="7">
    <location>
        <position position="319"/>
    </location>
    <ligand>
        <name>3-phosphoshikimate</name>
        <dbReference type="ChEBI" id="CHEBI:145989"/>
    </ligand>
</feature>
<evidence type="ECO:0000256" key="5">
    <source>
        <dbReference type="ARBA" id="ARBA00023141"/>
    </source>
</evidence>
<dbReference type="OrthoDB" id="9809920at2"/>
<organism evidence="9 10">
    <name type="scientific">Idiomarina aquatica</name>
    <dbReference type="NCBI Taxonomy" id="1327752"/>
    <lineage>
        <taxon>Bacteria</taxon>
        <taxon>Pseudomonadati</taxon>
        <taxon>Pseudomonadota</taxon>
        <taxon>Gammaproteobacteria</taxon>
        <taxon>Alteromonadales</taxon>
        <taxon>Idiomarinaceae</taxon>
        <taxon>Idiomarina</taxon>
    </lineage>
</organism>
<accession>A0A4R6PS65</accession>
<evidence type="ECO:0000256" key="2">
    <source>
        <dbReference type="ARBA" id="ARBA00009948"/>
    </source>
</evidence>
<feature type="binding site" evidence="7">
    <location>
        <position position="392"/>
    </location>
    <ligand>
        <name>phosphoenolpyruvate</name>
        <dbReference type="ChEBI" id="CHEBI:58702"/>
    </ligand>
</feature>
<comment type="pathway">
    <text evidence="1 7">Metabolic intermediate biosynthesis; chorismate biosynthesis; chorismate from D-erythrose 4-phosphate and phosphoenolpyruvate: step 6/7.</text>
</comment>
<evidence type="ECO:0000256" key="4">
    <source>
        <dbReference type="ARBA" id="ARBA00022679"/>
    </source>
</evidence>
<evidence type="ECO:0000313" key="10">
    <source>
        <dbReference type="Proteomes" id="UP000295531"/>
    </source>
</evidence>
<feature type="binding site" evidence="7">
    <location>
        <position position="202"/>
    </location>
    <ligand>
        <name>3-phosphoshikimate</name>
        <dbReference type="ChEBI" id="CHEBI:145989"/>
    </ligand>
</feature>
<evidence type="ECO:0000256" key="7">
    <source>
        <dbReference type="HAMAP-Rule" id="MF_00210"/>
    </source>
</evidence>
<feature type="binding site" evidence="7">
    <location>
        <position position="26"/>
    </location>
    <ligand>
        <name>phosphoenolpyruvate</name>
        <dbReference type="ChEBI" id="CHEBI:58702"/>
    </ligand>
</feature>
<feature type="binding site" evidence="7">
    <location>
        <position position="174"/>
    </location>
    <ligand>
        <name>3-phosphoshikimate</name>
        <dbReference type="ChEBI" id="CHEBI:145989"/>
    </ligand>
</feature>
<feature type="domain" description="Enolpyruvate transferase" evidence="8">
    <location>
        <begin position="13"/>
        <end position="426"/>
    </location>
</feature>
<feature type="binding site" evidence="7">
    <location>
        <position position="417"/>
    </location>
    <ligand>
        <name>phosphoenolpyruvate</name>
        <dbReference type="ChEBI" id="CHEBI:58702"/>
    </ligand>
</feature>
<comment type="subcellular location">
    <subcellularLocation>
        <location evidence="7">Cytoplasm</location>
    </subcellularLocation>
</comment>
<evidence type="ECO:0000313" key="9">
    <source>
        <dbReference type="EMBL" id="TDP40794.1"/>
    </source>
</evidence>
<keyword evidence="3 7" id="KW-0028">Amino-acid biosynthesis</keyword>
<dbReference type="Proteomes" id="UP000295531">
    <property type="component" value="Unassembled WGS sequence"/>
</dbReference>
<gene>
    <name evidence="7" type="primary">aroA</name>
    <name evidence="9" type="ORF">DEU29_101345</name>
</gene>
<feature type="binding site" evidence="7">
    <location>
        <position position="27"/>
    </location>
    <ligand>
        <name>3-phosphoshikimate</name>
        <dbReference type="ChEBI" id="CHEBI:145989"/>
    </ligand>
</feature>
<dbReference type="RefSeq" id="WP_133538497.1">
    <property type="nucleotide sequence ID" value="NZ_SNXI01000001.1"/>
</dbReference>
<dbReference type="SUPFAM" id="SSF55205">
    <property type="entry name" value="EPT/RTPC-like"/>
    <property type="match status" value="1"/>
</dbReference>
<comment type="catalytic activity">
    <reaction evidence="6">
        <text>3-phosphoshikimate + phosphoenolpyruvate = 5-O-(1-carboxyvinyl)-3-phosphoshikimate + phosphate</text>
        <dbReference type="Rhea" id="RHEA:21256"/>
        <dbReference type="ChEBI" id="CHEBI:43474"/>
        <dbReference type="ChEBI" id="CHEBI:57701"/>
        <dbReference type="ChEBI" id="CHEBI:58702"/>
        <dbReference type="ChEBI" id="CHEBI:145989"/>
        <dbReference type="EC" id="2.5.1.19"/>
    </reaction>
    <physiologicalReaction direction="left-to-right" evidence="6">
        <dbReference type="Rhea" id="RHEA:21257"/>
    </physiologicalReaction>
</comment>
<name>A0A4R6PS65_9GAMM</name>
<feature type="binding site" evidence="7">
    <location>
        <position position="98"/>
    </location>
    <ligand>
        <name>phosphoenolpyruvate</name>
        <dbReference type="ChEBI" id="CHEBI:58702"/>
    </ligand>
</feature>
<keyword evidence="10" id="KW-1185">Reference proteome</keyword>
<feature type="binding site" evidence="7">
    <location>
        <position position="31"/>
    </location>
    <ligand>
        <name>3-phosphoshikimate</name>
        <dbReference type="ChEBI" id="CHEBI:145989"/>
    </ligand>
</feature>
<sequence length="436" mass="46238">MQELPQTLTVSGLKHCRGEVTLPGSKSIANRALLIAALADKPVVLKNLLRSDDTARMLEALNALGVEVEEVTPTQVVVHGCSGQWTTVPERLLLGNAGTAMRPLVAVLAATLTGKQSVTLDGDPRMRERPLGDLIDSLVERGAALDCLQNQGYPPLAVSSGLQAGDFTIDGSVSSQYVSALLMALPLLAEDSTLTLTGDVVSRPYIDLTIAMVGSFGITIKPISERQYAITGGQQYRSPGEYFIEGDASGASYWMAAAAIAGGPITIQGVGQHSIQGDIGFADVVQRMGATVEWGENSVTVSGSGALQPIDFDGNQIPDAAMTIVPLALFAKGRTSICNVANWRVKETDRLAAMATEARKFGATVEEGADYLIIDPPAVLKQATVDTYDDHRIAMCFALLGFSANGVNVNDPGCCKKTYPQFFNELSRLCHIDLLP</sequence>
<dbReference type="CDD" id="cd01556">
    <property type="entry name" value="EPSP_synthase"/>
    <property type="match status" value="1"/>
</dbReference>
<dbReference type="PANTHER" id="PTHR21090:SF5">
    <property type="entry name" value="PENTAFUNCTIONAL AROM POLYPEPTIDE"/>
    <property type="match status" value="1"/>
</dbReference>
<dbReference type="EC" id="2.5.1.19" evidence="7"/>
<keyword evidence="5 7" id="KW-0057">Aromatic amino acid biosynthesis</keyword>
<dbReference type="PIRSF" id="PIRSF000505">
    <property type="entry name" value="EPSPS"/>
    <property type="match status" value="1"/>
</dbReference>
<dbReference type="GO" id="GO:0008652">
    <property type="term" value="P:amino acid biosynthetic process"/>
    <property type="evidence" value="ECO:0007669"/>
    <property type="project" value="UniProtKB-KW"/>
</dbReference>
<feature type="binding site" evidence="7">
    <location>
        <position position="175"/>
    </location>
    <ligand>
        <name>3-phosphoshikimate</name>
        <dbReference type="ChEBI" id="CHEBI:145989"/>
    </ligand>
</feature>
<dbReference type="InterPro" id="IPR001986">
    <property type="entry name" value="Enolpyruvate_Tfrase_dom"/>
</dbReference>
<dbReference type="InterPro" id="IPR023193">
    <property type="entry name" value="EPSP_synthase_CS"/>
</dbReference>
<dbReference type="InterPro" id="IPR036968">
    <property type="entry name" value="Enolpyruvate_Tfrase_sf"/>
</dbReference>
<feature type="binding site" evidence="7">
    <location>
        <position position="129"/>
    </location>
    <ligand>
        <name>phosphoenolpyruvate</name>
        <dbReference type="ChEBI" id="CHEBI:58702"/>
    </ligand>
</feature>